<dbReference type="Proteomes" id="UP000293434">
    <property type="component" value="Unassembled WGS sequence"/>
</dbReference>
<dbReference type="Pfam" id="PF00296">
    <property type="entry name" value="Bac_luciferase"/>
    <property type="match status" value="1"/>
</dbReference>
<evidence type="ECO:0000313" key="4">
    <source>
        <dbReference type="Proteomes" id="UP000293434"/>
    </source>
</evidence>
<sequence>MGGLRFGFVDALVHSRLPPTLPARSSMAAATVMGADSYWVGDHLNALVPRSIATSESLGIAAKFVPKIDANYEPWTMLGNLAFGLPGRLRLGVCVTDAGRRNPAVTAQSAATLHLLTRGRAILGIGVGEREGNEPYGVEWTKPVARFEEALATIR</sequence>
<dbReference type="EMBL" id="RQTC01000623">
    <property type="protein sequence ID" value="RZH89336.1"/>
    <property type="molecule type" value="Genomic_DNA"/>
</dbReference>
<dbReference type="GO" id="GO:0016705">
    <property type="term" value="F:oxidoreductase activity, acting on paired donors, with incorporation or reduction of molecular oxygen"/>
    <property type="evidence" value="ECO:0007669"/>
    <property type="project" value="InterPro"/>
</dbReference>
<dbReference type="PANTHER" id="PTHR43244">
    <property type="match status" value="1"/>
</dbReference>
<dbReference type="SUPFAM" id="SSF51679">
    <property type="entry name" value="Bacterial luciferase-like"/>
    <property type="match status" value="1"/>
</dbReference>
<comment type="caution">
    <text evidence="3">The sequence shown here is derived from an EMBL/GenBank/DDBJ whole genome shotgun (WGS) entry which is preliminary data.</text>
</comment>
<keyword evidence="1" id="KW-0560">Oxidoreductase</keyword>
<organism evidence="3 4">
    <name type="scientific">Staphylococcus aureus</name>
    <dbReference type="NCBI Taxonomy" id="1280"/>
    <lineage>
        <taxon>Bacteria</taxon>
        <taxon>Bacillati</taxon>
        <taxon>Bacillota</taxon>
        <taxon>Bacilli</taxon>
        <taxon>Bacillales</taxon>
        <taxon>Staphylococcaceae</taxon>
        <taxon>Staphylococcus</taxon>
    </lineage>
</organism>
<proteinExistence type="predicted"/>
<dbReference type="CDD" id="cd01097">
    <property type="entry name" value="Tetrahydromethanopterin_reductase"/>
    <property type="match status" value="1"/>
</dbReference>
<evidence type="ECO:0000256" key="1">
    <source>
        <dbReference type="ARBA" id="ARBA00023002"/>
    </source>
</evidence>
<dbReference type="InterPro" id="IPR036661">
    <property type="entry name" value="Luciferase-like_sf"/>
</dbReference>
<gene>
    <name evidence="3" type="ORF">EIG94_16520</name>
</gene>
<evidence type="ECO:0000313" key="3">
    <source>
        <dbReference type="EMBL" id="RZH89336.1"/>
    </source>
</evidence>
<dbReference type="InterPro" id="IPR011251">
    <property type="entry name" value="Luciferase-like_dom"/>
</dbReference>
<reference evidence="3 4" key="1">
    <citation type="submission" date="2018-11" db="EMBL/GenBank/DDBJ databases">
        <title>Genomic profiling of Staphylococcus species from a Poultry farm system in KwaZulu-Natal, South Africa.</title>
        <authorList>
            <person name="Amoako D.G."/>
            <person name="Somboro A.M."/>
            <person name="Abia A.L.K."/>
            <person name="Bester L.A."/>
            <person name="Essack S.Y."/>
        </authorList>
    </citation>
    <scope>NUCLEOTIDE SEQUENCE [LARGE SCALE GENOMIC DNA]</scope>
    <source>
        <strain evidence="3 4">SA9</strain>
    </source>
</reference>
<evidence type="ECO:0000259" key="2">
    <source>
        <dbReference type="Pfam" id="PF00296"/>
    </source>
</evidence>
<dbReference type="AlphaFoldDB" id="A0AB74E2Q2"/>
<dbReference type="Gene3D" id="3.20.20.30">
    <property type="entry name" value="Luciferase-like domain"/>
    <property type="match status" value="1"/>
</dbReference>
<protein>
    <submittedName>
        <fullName evidence="3">LLM class flavin-dependent oxidoreductase</fullName>
    </submittedName>
</protein>
<dbReference type="PANTHER" id="PTHR43244:SF1">
    <property type="entry name" value="5,10-METHYLENETETRAHYDROMETHANOPTERIN REDUCTASE"/>
    <property type="match status" value="1"/>
</dbReference>
<feature type="non-terminal residue" evidence="3">
    <location>
        <position position="155"/>
    </location>
</feature>
<dbReference type="InterPro" id="IPR050564">
    <property type="entry name" value="F420-G6PD/mer"/>
</dbReference>
<name>A0AB74E2Q2_STAAU</name>
<feature type="domain" description="Luciferase-like" evidence="2">
    <location>
        <begin position="33"/>
        <end position="155"/>
    </location>
</feature>
<accession>A0AB74E2Q2</accession>